<dbReference type="Pfam" id="PF00528">
    <property type="entry name" value="BPD_transp_1"/>
    <property type="match status" value="1"/>
</dbReference>
<feature type="transmembrane region" description="Helical" evidence="6">
    <location>
        <begin position="160"/>
        <end position="184"/>
    </location>
</feature>
<organism evidence="8 9">
    <name type="scientific">Sanguibacter gelidistatuariae</name>
    <dbReference type="NCBI Taxonomy" id="1814289"/>
    <lineage>
        <taxon>Bacteria</taxon>
        <taxon>Bacillati</taxon>
        <taxon>Actinomycetota</taxon>
        <taxon>Actinomycetes</taxon>
        <taxon>Micrococcales</taxon>
        <taxon>Sanguibacteraceae</taxon>
        <taxon>Sanguibacter</taxon>
    </lineage>
</organism>
<name>A0A1G6H5F5_9MICO</name>
<dbReference type="Proteomes" id="UP000199039">
    <property type="component" value="Unassembled WGS sequence"/>
</dbReference>
<dbReference type="STRING" id="1814289.SAMN05216410_0741"/>
<evidence type="ECO:0000256" key="2">
    <source>
        <dbReference type="ARBA" id="ARBA00022448"/>
    </source>
</evidence>
<evidence type="ECO:0000259" key="7">
    <source>
        <dbReference type="PROSITE" id="PS50928"/>
    </source>
</evidence>
<dbReference type="PANTHER" id="PTHR30177:SF4">
    <property type="entry name" value="OSMOPROTECTANT IMPORT PERMEASE PROTEIN OSMW"/>
    <property type="match status" value="1"/>
</dbReference>
<dbReference type="GO" id="GO:0031460">
    <property type="term" value="P:glycine betaine transport"/>
    <property type="evidence" value="ECO:0007669"/>
    <property type="project" value="TreeGrafter"/>
</dbReference>
<feature type="transmembrane region" description="Helical" evidence="6">
    <location>
        <begin position="75"/>
        <end position="93"/>
    </location>
</feature>
<keyword evidence="2 6" id="KW-0813">Transport</keyword>
<evidence type="ECO:0000256" key="4">
    <source>
        <dbReference type="ARBA" id="ARBA00022989"/>
    </source>
</evidence>
<protein>
    <submittedName>
        <fullName evidence="8">Osmoprotectant transport system permease protein</fullName>
    </submittedName>
</protein>
<sequence>MREGSLAQMSPEAAANPWLSWSYVQDNAPEILGYLGQHAGLTLQAIVIAVVVAVPLAALAHTWPRLAGPIVGTTGVLYTIPSLALFAVVYPFLRDRRATVLLGLVLYALLLLVRNTLVGLATVDPAVRDAARGLGYGRWRLLFLVELPNALPSVMTGLRLAAVSTVALVTVGVVIGYGGLGQLMFRGFSSGYRAQIMTATLLCLALALVIDLLLYLLGRALTPWARSAGSR</sequence>
<comment type="similarity">
    <text evidence="6">Belongs to the binding-protein-dependent transport system permease family.</text>
</comment>
<keyword evidence="3 6" id="KW-0812">Transmembrane</keyword>
<reference evidence="8 9" key="1">
    <citation type="submission" date="2016-09" db="EMBL/GenBank/DDBJ databases">
        <authorList>
            <person name="Capua I."/>
            <person name="De Benedictis P."/>
            <person name="Joannis T."/>
            <person name="Lombin L.H."/>
            <person name="Cattoli G."/>
        </authorList>
    </citation>
    <scope>NUCLEOTIDE SEQUENCE [LARGE SCALE GENOMIC DNA]</scope>
    <source>
        <strain evidence="8 9">ISLP-3</strain>
    </source>
</reference>
<dbReference type="PANTHER" id="PTHR30177">
    <property type="entry name" value="GLYCINE BETAINE/L-PROLINE TRANSPORT SYSTEM PERMEASE PROTEIN PROW"/>
    <property type="match status" value="1"/>
</dbReference>
<keyword evidence="9" id="KW-1185">Reference proteome</keyword>
<dbReference type="Gene3D" id="1.10.3720.10">
    <property type="entry name" value="MetI-like"/>
    <property type="match status" value="1"/>
</dbReference>
<dbReference type="InterPro" id="IPR051204">
    <property type="entry name" value="ABC_transp_perm/SBD"/>
</dbReference>
<evidence type="ECO:0000256" key="3">
    <source>
        <dbReference type="ARBA" id="ARBA00022692"/>
    </source>
</evidence>
<dbReference type="PROSITE" id="PS50928">
    <property type="entry name" value="ABC_TM1"/>
    <property type="match status" value="1"/>
</dbReference>
<evidence type="ECO:0000256" key="5">
    <source>
        <dbReference type="ARBA" id="ARBA00023136"/>
    </source>
</evidence>
<dbReference type="SUPFAM" id="SSF161098">
    <property type="entry name" value="MetI-like"/>
    <property type="match status" value="1"/>
</dbReference>
<feature type="transmembrane region" description="Helical" evidence="6">
    <location>
        <begin position="196"/>
        <end position="217"/>
    </location>
</feature>
<accession>A0A1G6H5F5</accession>
<dbReference type="InterPro" id="IPR000515">
    <property type="entry name" value="MetI-like"/>
</dbReference>
<dbReference type="GO" id="GO:0005886">
    <property type="term" value="C:plasma membrane"/>
    <property type="evidence" value="ECO:0007669"/>
    <property type="project" value="UniProtKB-SubCell"/>
</dbReference>
<dbReference type="CDD" id="cd06261">
    <property type="entry name" value="TM_PBP2"/>
    <property type="match status" value="1"/>
</dbReference>
<dbReference type="GO" id="GO:0055085">
    <property type="term" value="P:transmembrane transport"/>
    <property type="evidence" value="ECO:0007669"/>
    <property type="project" value="InterPro"/>
</dbReference>
<gene>
    <name evidence="8" type="ORF">SAMN05216410_0741</name>
</gene>
<dbReference type="InterPro" id="IPR035906">
    <property type="entry name" value="MetI-like_sf"/>
</dbReference>
<feature type="domain" description="ABC transmembrane type-1" evidence="7">
    <location>
        <begin position="35"/>
        <end position="214"/>
    </location>
</feature>
<feature type="transmembrane region" description="Helical" evidence="6">
    <location>
        <begin position="100"/>
        <end position="123"/>
    </location>
</feature>
<evidence type="ECO:0000256" key="6">
    <source>
        <dbReference type="RuleBase" id="RU363032"/>
    </source>
</evidence>
<keyword evidence="5 6" id="KW-0472">Membrane</keyword>
<dbReference type="AlphaFoldDB" id="A0A1G6H5F5"/>
<comment type="subcellular location">
    <subcellularLocation>
        <location evidence="6">Cell membrane</location>
        <topology evidence="6">Multi-pass membrane protein</topology>
    </subcellularLocation>
    <subcellularLocation>
        <location evidence="1">Membrane</location>
        <topology evidence="1">Multi-pass membrane protein</topology>
    </subcellularLocation>
</comment>
<dbReference type="EMBL" id="FMYH01000001">
    <property type="protein sequence ID" value="SDB89354.1"/>
    <property type="molecule type" value="Genomic_DNA"/>
</dbReference>
<feature type="transmembrane region" description="Helical" evidence="6">
    <location>
        <begin position="41"/>
        <end position="63"/>
    </location>
</feature>
<evidence type="ECO:0000256" key="1">
    <source>
        <dbReference type="ARBA" id="ARBA00004141"/>
    </source>
</evidence>
<evidence type="ECO:0000313" key="8">
    <source>
        <dbReference type="EMBL" id="SDB89354.1"/>
    </source>
</evidence>
<evidence type="ECO:0000313" key="9">
    <source>
        <dbReference type="Proteomes" id="UP000199039"/>
    </source>
</evidence>
<keyword evidence="4 6" id="KW-1133">Transmembrane helix</keyword>
<proteinExistence type="inferred from homology"/>